<dbReference type="GO" id="GO:0006139">
    <property type="term" value="P:nucleobase-containing compound metabolic process"/>
    <property type="evidence" value="ECO:0007669"/>
    <property type="project" value="InterPro"/>
</dbReference>
<dbReference type="CDD" id="cd05685">
    <property type="entry name" value="S1_Tex"/>
    <property type="match status" value="1"/>
</dbReference>
<dbReference type="Gene3D" id="1.10.150.310">
    <property type="entry name" value="Tex RuvX-like domain-like"/>
    <property type="match status" value="1"/>
</dbReference>
<proteinExistence type="predicted"/>
<dbReference type="Pfam" id="PF09371">
    <property type="entry name" value="Tex_N"/>
    <property type="match status" value="1"/>
</dbReference>
<dbReference type="Gene3D" id="2.40.50.140">
    <property type="entry name" value="Nucleic acid-binding proteins"/>
    <property type="match status" value="1"/>
</dbReference>
<sequence>MADYTGRIAQELKLPVSGVGAVAELLAEGCTVPFIARYRKEKTGSLDEVAITAIRDGLARIEELEKRREAILGSLTERGILTEDLKKTIDAAATVTALEDAYLPFRPKRRTRALVAREAGLQPLADALLEQKGRDPRELAASYVNEKKGIADADAALAGARDIIAENVSENPSVRQDMRVIFVRFGVCTSSVVEKKKEEPEAATYADYFDWKEPLLRVPSHRLLAVMRGEKEGYLSFSIRPEEKLALEKLYARYVTGSGEDSRQVEAAVTDGYRRLLAPSMETEARSTLKKRADADAIAIFARNLRELLMASPFGARPLVAIDPGVRTGCKVVCLDSKGDLLHHTVIFIQRSDAQYVQAGATIRALVARFKPDAVAVGNGTASRETEEFLRGLDLDIPIIVVSESGASVYSASELARKEFPDQDVTVRGAVSIGRRLMDPLAELVKIDPKSIGVGQYQHDVDQKQLKNALDDTVISCVNAVGVDLNTASAKLLSYVSGLTPSLADNVVKFRESEGPFRRRQDVLKVPRLGPKAYQQAAGFLRIRGAENPLDASAVHPENYGIVDAIAADQNCTVADLIAAKDLRGKIDLNRYVTDEVGLPTLEDILSELEKPGRDPRSALEIFSFDPNVRELTDLEPGMKLPGIVSNVTAFGAFVNIGVHQDGLVHVSQMGRYVKDISSVLHPGMAVEVYVLDVDVKRRRISLRMELGKKNAREKSAVK</sequence>
<dbReference type="PANTHER" id="PTHR10724:SF10">
    <property type="entry name" value="S1 RNA-BINDING DOMAIN-CONTAINING PROTEIN 1"/>
    <property type="match status" value="1"/>
</dbReference>
<dbReference type="InterPro" id="IPR023319">
    <property type="entry name" value="Tex-like_HTH_dom_sf"/>
</dbReference>
<dbReference type="Pfam" id="PF22706">
    <property type="entry name" value="Tex_central_region"/>
    <property type="match status" value="1"/>
</dbReference>
<dbReference type="InterPro" id="IPR010994">
    <property type="entry name" value="RuvA_2-like"/>
</dbReference>
<dbReference type="FunFam" id="1.10.150.310:FF:000001">
    <property type="entry name" value="RNA-binding transcriptional accessory protein"/>
    <property type="match status" value="1"/>
</dbReference>
<dbReference type="SMART" id="SM00316">
    <property type="entry name" value="S1"/>
    <property type="match status" value="1"/>
</dbReference>
<dbReference type="InterPro" id="IPR012337">
    <property type="entry name" value="RNaseH-like_sf"/>
</dbReference>
<dbReference type="InterPro" id="IPR035104">
    <property type="entry name" value="Ribosomal_protein_S1-like"/>
</dbReference>
<protein>
    <submittedName>
        <fullName evidence="2">RNA-binding transcriptional accessory protein</fullName>
    </submittedName>
</protein>
<dbReference type="Pfam" id="PF00575">
    <property type="entry name" value="S1"/>
    <property type="match status" value="1"/>
</dbReference>
<dbReference type="InterPro" id="IPR003029">
    <property type="entry name" value="S1_domain"/>
</dbReference>
<dbReference type="PRINTS" id="PR00681">
    <property type="entry name" value="RIBOSOMALS1"/>
</dbReference>
<dbReference type="SUPFAM" id="SSF50249">
    <property type="entry name" value="Nucleic acid-binding proteins"/>
    <property type="match status" value="1"/>
</dbReference>
<dbReference type="SUPFAM" id="SSF53098">
    <property type="entry name" value="Ribonuclease H-like"/>
    <property type="match status" value="1"/>
</dbReference>
<dbReference type="Pfam" id="PF12836">
    <property type="entry name" value="HHH_3"/>
    <property type="match status" value="1"/>
</dbReference>
<dbReference type="InterPro" id="IPR018974">
    <property type="entry name" value="Tex-like_N"/>
</dbReference>
<dbReference type="GO" id="GO:0003729">
    <property type="term" value="F:mRNA binding"/>
    <property type="evidence" value="ECO:0007669"/>
    <property type="project" value="TreeGrafter"/>
</dbReference>
<evidence type="ECO:0000313" key="2">
    <source>
        <dbReference type="EMBL" id="MST54726.1"/>
    </source>
</evidence>
<dbReference type="PANTHER" id="PTHR10724">
    <property type="entry name" value="30S RIBOSOMAL PROTEIN S1"/>
    <property type="match status" value="1"/>
</dbReference>
<dbReference type="FunFam" id="3.30.420.140:FF:000001">
    <property type="entry name" value="RNA-binding transcriptional accessory protein"/>
    <property type="match status" value="1"/>
</dbReference>
<dbReference type="InterPro" id="IPR055179">
    <property type="entry name" value="Tex-like_central_region"/>
</dbReference>
<dbReference type="InterPro" id="IPR012340">
    <property type="entry name" value="NA-bd_OB-fold"/>
</dbReference>
<dbReference type="Proteomes" id="UP000473699">
    <property type="component" value="Unassembled WGS sequence"/>
</dbReference>
<dbReference type="Pfam" id="PF16921">
    <property type="entry name" value="Tex_YqgF"/>
    <property type="match status" value="1"/>
</dbReference>
<dbReference type="SUPFAM" id="SSF158832">
    <property type="entry name" value="Tex N-terminal region-like"/>
    <property type="match status" value="1"/>
</dbReference>
<dbReference type="Pfam" id="PF17674">
    <property type="entry name" value="HHH_9"/>
    <property type="match status" value="1"/>
</dbReference>
<feature type="domain" description="S1 motif" evidence="1">
    <location>
        <begin position="638"/>
        <end position="706"/>
    </location>
</feature>
<dbReference type="GO" id="GO:0005737">
    <property type="term" value="C:cytoplasm"/>
    <property type="evidence" value="ECO:0007669"/>
    <property type="project" value="UniProtKB-ARBA"/>
</dbReference>
<evidence type="ECO:0000313" key="3">
    <source>
        <dbReference type="Proteomes" id="UP000473699"/>
    </source>
</evidence>
<dbReference type="FunFam" id="1.10.10.650:FF:000001">
    <property type="entry name" value="S1 RNA-binding domain 1"/>
    <property type="match status" value="1"/>
</dbReference>
<dbReference type="Gene3D" id="1.10.3500.10">
    <property type="entry name" value="Tex N-terminal region-like"/>
    <property type="match status" value="1"/>
</dbReference>
<dbReference type="Gene3D" id="1.10.10.650">
    <property type="entry name" value="RuvA domain 2-like"/>
    <property type="match status" value="1"/>
</dbReference>
<dbReference type="InterPro" id="IPR032639">
    <property type="entry name" value="Tex_YqgF"/>
</dbReference>
<comment type="caution">
    <text evidence="2">The sequence shown here is derived from an EMBL/GenBank/DDBJ whole genome shotgun (WGS) entry which is preliminary data.</text>
</comment>
<dbReference type="SUPFAM" id="SSF47781">
    <property type="entry name" value="RuvA domain 2-like"/>
    <property type="match status" value="2"/>
</dbReference>
<dbReference type="InterPro" id="IPR037027">
    <property type="entry name" value="YqgF/RNaseH-like_dom_sf"/>
</dbReference>
<dbReference type="FunFam" id="2.40.50.140:FF:000051">
    <property type="entry name" value="RNA-binding transcriptional accessory protein"/>
    <property type="match status" value="1"/>
</dbReference>
<dbReference type="InterPro" id="IPR044146">
    <property type="entry name" value="S1_Tex"/>
</dbReference>
<dbReference type="PROSITE" id="PS50126">
    <property type="entry name" value="S1"/>
    <property type="match status" value="1"/>
</dbReference>
<gene>
    <name evidence="2" type="ORF">FYJ74_01475</name>
</gene>
<dbReference type="InterPro" id="IPR050437">
    <property type="entry name" value="Ribos_protein_bS1-like"/>
</dbReference>
<dbReference type="InterPro" id="IPR006641">
    <property type="entry name" value="YqgF/RNaseH-like_dom"/>
</dbReference>
<dbReference type="AlphaFoldDB" id="A0A6L5Y902"/>
<reference evidence="2 3" key="1">
    <citation type="submission" date="2019-08" db="EMBL/GenBank/DDBJ databases">
        <title>In-depth cultivation of the pig gut microbiome towards novel bacterial diversity and tailored functional studies.</title>
        <authorList>
            <person name="Wylensek D."/>
            <person name="Hitch T.C.A."/>
            <person name="Clavel T."/>
        </authorList>
    </citation>
    <scope>NUCLEOTIDE SEQUENCE [LARGE SCALE GENOMIC DNA]</scope>
    <source>
        <strain evidence="2 3">SM-530-WT-4B</strain>
    </source>
</reference>
<name>A0A6L5Y902_9BACT</name>
<organism evidence="2 3">
    <name type="scientific">Pyramidobacter porci</name>
    <dbReference type="NCBI Taxonomy" id="2605789"/>
    <lineage>
        <taxon>Bacteria</taxon>
        <taxon>Thermotogati</taxon>
        <taxon>Synergistota</taxon>
        <taxon>Synergistia</taxon>
        <taxon>Synergistales</taxon>
        <taxon>Dethiosulfovibrionaceae</taxon>
        <taxon>Pyramidobacter</taxon>
    </lineage>
</organism>
<dbReference type="GO" id="GO:0003735">
    <property type="term" value="F:structural constituent of ribosome"/>
    <property type="evidence" value="ECO:0007669"/>
    <property type="project" value="TreeGrafter"/>
</dbReference>
<dbReference type="EMBL" id="VUNH01000001">
    <property type="protein sequence ID" value="MST54726.1"/>
    <property type="molecule type" value="Genomic_DNA"/>
</dbReference>
<keyword evidence="3" id="KW-1185">Reference proteome</keyword>
<dbReference type="InterPro" id="IPR023323">
    <property type="entry name" value="Tex-like_dom_sf"/>
</dbReference>
<evidence type="ECO:0000259" key="1">
    <source>
        <dbReference type="PROSITE" id="PS50126"/>
    </source>
</evidence>
<accession>A0A6L5Y902</accession>
<dbReference type="InterPro" id="IPR041692">
    <property type="entry name" value="HHH_9"/>
</dbReference>
<dbReference type="RefSeq" id="WP_154527844.1">
    <property type="nucleotide sequence ID" value="NZ_VUNH01000001.1"/>
</dbReference>
<dbReference type="GO" id="GO:0006412">
    <property type="term" value="P:translation"/>
    <property type="evidence" value="ECO:0007669"/>
    <property type="project" value="TreeGrafter"/>
</dbReference>
<dbReference type="Gene3D" id="3.30.420.140">
    <property type="entry name" value="YqgF/RNase H-like domain"/>
    <property type="match status" value="1"/>
</dbReference>
<dbReference type="SMART" id="SM00732">
    <property type="entry name" value="YqgFc"/>
    <property type="match status" value="1"/>
</dbReference>